<protein>
    <submittedName>
        <fullName evidence="1">OB-fold nucleic acid binding domain-containing protein</fullName>
    </submittedName>
</protein>
<dbReference type="Gene3D" id="2.40.50.140">
    <property type="entry name" value="Nucleic acid-binding proteins"/>
    <property type="match status" value="1"/>
</dbReference>
<organism evidence="1 2">
    <name type="scientific">Cellulosimicrobium arenosum</name>
    <dbReference type="NCBI Taxonomy" id="2708133"/>
    <lineage>
        <taxon>Bacteria</taxon>
        <taxon>Bacillati</taxon>
        <taxon>Actinomycetota</taxon>
        <taxon>Actinomycetes</taxon>
        <taxon>Micrococcales</taxon>
        <taxon>Promicromonosporaceae</taxon>
        <taxon>Cellulosimicrobium</taxon>
    </lineage>
</organism>
<proteinExistence type="predicted"/>
<gene>
    <name evidence="1" type="ORF">IF651_02735</name>
</gene>
<dbReference type="EMBL" id="JACYHB010000001">
    <property type="protein sequence ID" value="MBD8077972.1"/>
    <property type="molecule type" value="Genomic_DNA"/>
</dbReference>
<sequence length="124" mass="13829">MPSTIRQVLHAALASQDEVAADEERTEASRQHGCRAVADLPNRRRVQVSGVLRSVVLRPREGVPTVEVELYDGSGALDLVWLGRRRIAGVEPGRRARVEGFVCDVDGRRTMFNPRYELLPRPGE</sequence>
<dbReference type="InterPro" id="IPR012340">
    <property type="entry name" value="NA-bd_OB-fold"/>
</dbReference>
<accession>A0A927G6X6</accession>
<reference evidence="1" key="1">
    <citation type="journal article" date="2018" name="Curr. Microbiol.">
        <title>Cellulosimicrobium arenosum sp. nov., Isolated from Marine Sediment Sand.</title>
        <authorList>
            <person name="Oh M."/>
            <person name="Kim J.H."/>
            <person name="Yoon J.H."/>
            <person name="Schumann P."/>
            <person name="Kim W."/>
        </authorList>
    </citation>
    <scope>NUCLEOTIDE SEQUENCE</scope>
    <source>
        <strain evidence="1">KCTC 49039</strain>
    </source>
</reference>
<dbReference type="Proteomes" id="UP000610846">
    <property type="component" value="Unassembled WGS sequence"/>
</dbReference>
<dbReference type="CDD" id="cd04488">
    <property type="entry name" value="RecG_wedge_OBF"/>
    <property type="match status" value="1"/>
</dbReference>
<name>A0A927G6X6_9MICO</name>
<keyword evidence="2" id="KW-1185">Reference proteome</keyword>
<dbReference type="RefSeq" id="WP_191827500.1">
    <property type="nucleotide sequence ID" value="NZ_JACYHB010000001.1"/>
</dbReference>
<dbReference type="AlphaFoldDB" id="A0A927G6X6"/>
<comment type="caution">
    <text evidence="1">The sequence shown here is derived from an EMBL/GenBank/DDBJ whole genome shotgun (WGS) entry which is preliminary data.</text>
</comment>
<evidence type="ECO:0000313" key="2">
    <source>
        <dbReference type="Proteomes" id="UP000610846"/>
    </source>
</evidence>
<reference evidence="1" key="2">
    <citation type="submission" date="2020-09" db="EMBL/GenBank/DDBJ databases">
        <authorList>
            <person name="Yu Y."/>
        </authorList>
    </citation>
    <scope>NUCLEOTIDE SEQUENCE</scope>
    <source>
        <strain evidence="1">KCTC 49039</strain>
    </source>
</reference>
<evidence type="ECO:0000313" key="1">
    <source>
        <dbReference type="EMBL" id="MBD8077972.1"/>
    </source>
</evidence>